<sequence>MKKVSWLFITVFAILTFLVGFGQTNSSKTPTTGKAEADIVTGTEKVLSLIETFEDVLEDEPNNRSKIKRLGKEIGQQWQVIEKSVEKKYPEEYDDIEKSLYPLLVLSQEESPYVTKLLELSEQVEKKLDDLLDMID</sequence>
<accession>A0A9X3WES2</accession>
<evidence type="ECO:0000313" key="1">
    <source>
        <dbReference type="EMBL" id="MDC3417363.1"/>
    </source>
</evidence>
<protein>
    <submittedName>
        <fullName evidence="1">Uncharacterized protein</fullName>
    </submittedName>
</protein>
<reference evidence="1" key="1">
    <citation type="submission" date="2022-06" db="EMBL/GenBank/DDBJ databases">
        <title>Aquibacillus sp. a new bacterium isolated from soil saline samples.</title>
        <authorList>
            <person name="Galisteo C."/>
            <person name="De La Haba R."/>
            <person name="Sanchez-Porro C."/>
            <person name="Ventosa A."/>
        </authorList>
    </citation>
    <scope>NUCLEOTIDE SEQUENCE</scope>
    <source>
        <strain evidence="1">3ASR75-54</strain>
    </source>
</reference>
<evidence type="ECO:0000313" key="2">
    <source>
        <dbReference type="Proteomes" id="UP001145069"/>
    </source>
</evidence>
<organism evidence="1 2">
    <name type="scientific">Aquibacillus salsiterrae</name>
    <dbReference type="NCBI Taxonomy" id="2950439"/>
    <lineage>
        <taxon>Bacteria</taxon>
        <taxon>Bacillati</taxon>
        <taxon>Bacillota</taxon>
        <taxon>Bacilli</taxon>
        <taxon>Bacillales</taxon>
        <taxon>Bacillaceae</taxon>
        <taxon>Aquibacillus</taxon>
    </lineage>
</organism>
<dbReference type="EMBL" id="JAMQKC010000008">
    <property type="protein sequence ID" value="MDC3417363.1"/>
    <property type="molecule type" value="Genomic_DNA"/>
</dbReference>
<gene>
    <name evidence="1" type="ORF">NC799_10700</name>
</gene>
<dbReference type="RefSeq" id="WP_272446431.1">
    <property type="nucleotide sequence ID" value="NZ_JAMQKC010000008.1"/>
</dbReference>
<keyword evidence="2" id="KW-1185">Reference proteome</keyword>
<dbReference type="AlphaFoldDB" id="A0A9X3WES2"/>
<comment type="caution">
    <text evidence="1">The sequence shown here is derived from an EMBL/GenBank/DDBJ whole genome shotgun (WGS) entry which is preliminary data.</text>
</comment>
<dbReference type="Proteomes" id="UP001145069">
    <property type="component" value="Unassembled WGS sequence"/>
</dbReference>
<name>A0A9X3WES2_9BACI</name>
<proteinExistence type="predicted"/>